<reference evidence="1 2" key="1">
    <citation type="journal article" date="2020" name="Microorganisms">
        <title>Osmotic Adaptation and Compatible Solute Biosynthesis of Phototrophic Bacteria as Revealed from Genome Analyses.</title>
        <authorList>
            <person name="Imhoff J.F."/>
            <person name="Rahn T."/>
            <person name="Kunzel S."/>
            <person name="Keller A."/>
            <person name="Neulinger S.C."/>
        </authorList>
    </citation>
    <scope>NUCLEOTIDE SEQUENCE [LARGE SCALE GENOMIC DNA]</scope>
    <source>
        <strain evidence="1 2">DSM 15382</strain>
    </source>
</reference>
<name>A0ABS1D716_9PROT</name>
<dbReference type="PANTHER" id="PTHR22946">
    <property type="entry name" value="DIENELACTONE HYDROLASE DOMAIN-CONTAINING PROTEIN-RELATED"/>
    <property type="match status" value="1"/>
</dbReference>
<proteinExistence type="predicted"/>
<dbReference type="Gene3D" id="3.40.50.1820">
    <property type="entry name" value="alpha/beta hydrolase"/>
    <property type="match status" value="1"/>
</dbReference>
<accession>A0ABS1D716</accession>
<gene>
    <name evidence="1" type="ORF">CKO45_31400</name>
</gene>
<keyword evidence="2" id="KW-1185">Reference proteome</keyword>
<evidence type="ECO:0000313" key="2">
    <source>
        <dbReference type="Proteomes" id="UP000697995"/>
    </source>
</evidence>
<dbReference type="InterPro" id="IPR029058">
    <property type="entry name" value="AB_hydrolase_fold"/>
</dbReference>
<dbReference type="RefSeq" id="WP_133220167.1">
    <property type="nucleotide sequence ID" value="NZ_NRSG01000682.1"/>
</dbReference>
<protein>
    <recommendedName>
        <fullName evidence="3">Dipeptidyl aminopeptidase</fullName>
    </recommendedName>
</protein>
<sequence length="400" mass="42428">MRLAFDDPERDDQLQRTAAAAYAGAADLGEMLVAVAAVTRGDPRGWYGAWSAAAERAEALAGQGGDRRSIANAWLRASEYWRQAFVFHRDDLGDARLQTGWRRHRDAFRAALPLLSLVPSLAEIPFGTGRLTGYLLRPAGAVLARPTVILPAGYDSTAESAYAETAWMALDRGMNAFCLEGPGQGGTLYRDGIPMRPDYEAVLAPALDWLLGQPGVDPDRLVLLGRSLAGYLAPRAAARETRLAALVCDPGQVEFASRIQAMLARAVPGDAAATWAGILAADPAQDARLQGLLDQPAMRAMLAPRMATLGAATVGDFLRRQAEFTLEGLADRIRCPTLVVECEGDFASQSDRLFAALACSKVLVRLGTGSGAGGHCGGLGQQAWAGAVFPWIAATLGWPG</sequence>
<organism evidence="1 2">
    <name type="scientific">Paracraurococcus ruber</name>
    <dbReference type="NCBI Taxonomy" id="77675"/>
    <lineage>
        <taxon>Bacteria</taxon>
        <taxon>Pseudomonadati</taxon>
        <taxon>Pseudomonadota</taxon>
        <taxon>Alphaproteobacteria</taxon>
        <taxon>Acetobacterales</taxon>
        <taxon>Roseomonadaceae</taxon>
        <taxon>Paracraurococcus</taxon>
    </lineage>
</organism>
<evidence type="ECO:0008006" key="3">
    <source>
        <dbReference type="Google" id="ProtNLM"/>
    </source>
</evidence>
<dbReference type="InterPro" id="IPR050261">
    <property type="entry name" value="FrsA_esterase"/>
</dbReference>
<dbReference type="Gene3D" id="1.20.1440.110">
    <property type="entry name" value="acylaminoacyl peptidase"/>
    <property type="match status" value="1"/>
</dbReference>
<dbReference type="SUPFAM" id="SSF53474">
    <property type="entry name" value="alpha/beta-Hydrolases"/>
    <property type="match status" value="1"/>
</dbReference>
<comment type="caution">
    <text evidence="1">The sequence shown here is derived from an EMBL/GenBank/DDBJ whole genome shotgun (WGS) entry which is preliminary data.</text>
</comment>
<evidence type="ECO:0000313" key="1">
    <source>
        <dbReference type="EMBL" id="MBK1662682.1"/>
    </source>
</evidence>
<dbReference type="PANTHER" id="PTHR22946:SF12">
    <property type="entry name" value="CONIDIAL PIGMENT BIOSYNTHESIS PROTEIN AYG1 (AFU_ORTHOLOGUE AFUA_2G17550)"/>
    <property type="match status" value="1"/>
</dbReference>
<dbReference type="EMBL" id="NRSG01000682">
    <property type="protein sequence ID" value="MBK1662682.1"/>
    <property type="molecule type" value="Genomic_DNA"/>
</dbReference>
<dbReference type="Proteomes" id="UP000697995">
    <property type="component" value="Unassembled WGS sequence"/>
</dbReference>